<sequence>MEAVELFPTIFWLYLLSLGMAIFSLLACCAYEISAMRKISQQLDDTMNIQRAAQDYVPGTSHAGIKTDGVFVHRTSRRAHGIAEAADAPVRAG</sequence>
<comment type="caution">
    <text evidence="2">The sequence shown here is derived from an EMBL/GenBank/DDBJ whole genome shotgun (WGS) entry which is preliminary data.</text>
</comment>
<dbReference type="RefSeq" id="WP_047896898.1">
    <property type="nucleotide sequence ID" value="NZ_AEJF01000214.1"/>
</dbReference>
<feature type="transmembrane region" description="Helical" evidence="1">
    <location>
        <begin position="12"/>
        <end position="33"/>
    </location>
</feature>
<keyword evidence="1" id="KW-1133">Transmembrane helix</keyword>
<evidence type="ECO:0000256" key="1">
    <source>
        <dbReference type="SAM" id="Phobius"/>
    </source>
</evidence>
<evidence type="ECO:0000313" key="3">
    <source>
        <dbReference type="Proteomes" id="UP000035963"/>
    </source>
</evidence>
<proteinExistence type="predicted"/>
<gene>
    <name evidence="2" type="ORF">EOS_35505</name>
</gene>
<keyword evidence="1" id="KW-0812">Transmembrane</keyword>
<dbReference type="AlphaFoldDB" id="A0A0J1CLT8"/>
<dbReference type="Proteomes" id="UP000035963">
    <property type="component" value="Unassembled WGS sequence"/>
</dbReference>
<reference evidence="2 3" key="1">
    <citation type="journal article" date="2015" name="Genome Announc.">
        <title>Draft Genome Sequence of Burkholderia sp. Strain PML1(12), an Ectomycorrhizosphere-Inhabiting Bacterium with Effective Mineral-Weathering Ability.</title>
        <authorList>
            <person name="Uroz S."/>
            <person name="Oger P."/>
        </authorList>
    </citation>
    <scope>NUCLEOTIDE SEQUENCE [LARGE SCALE GENOMIC DNA]</scope>
    <source>
        <strain evidence="3">PML1(12)</strain>
    </source>
</reference>
<protein>
    <submittedName>
        <fullName evidence="2">Uncharacterized protein</fullName>
    </submittedName>
</protein>
<accession>A0A0J1CLT8</accession>
<evidence type="ECO:0000313" key="2">
    <source>
        <dbReference type="EMBL" id="KLU21484.1"/>
    </source>
</evidence>
<name>A0A0J1CLT8_9BURK</name>
<keyword evidence="3" id="KW-1185">Reference proteome</keyword>
<organism evidence="2 3">
    <name type="scientific">Caballeronia mineralivorans PML1(12)</name>
    <dbReference type="NCBI Taxonomy" id="908627"/>
    <lineage>
        <taxon>Bacteria</taxon>
        <taxon>Pseudomonadati</taxon>
        <taxon>Pseudomonadota</taxon>
        <taxon>Betaproteobacteria</taxon>
        <taxon>Burkholderiales</taxon>
        <taxon>Burkholderiaceae</taxon>
        <taxon>Caballeronia</taxon>
    </lineage>
</organism>
<dbReference type="EMBL" id="AEJF01000214">
    <property type="protein sequence ID" value="KLU21484.1"/>
    <property type="molecule type" value="Genomic_DNA"/>
</dbReference>
<dbReference type="PATRIC" id="fig|908627.4.peg.7941"/>
<keyword evidence="1" id="KW-0472">Membrane</keyword>